<dbReference type="RefSeq" id="WP_053042717.1">
    <property type="nucleotide sequence ID" value="NZ_CP059735.1"/>
</dbReference>
<feature type="chain" id="PRO_5042289010" evidence="1">
    <location>
        <begin position="40"/>
        <end position="180"/>
    </location>
</feature>
<evidence type="ECO:0000256" key="1">
    <source>
        <dbReference type="SAM" id="SignalP"/>
    </source>
</evidence>
<protein>
    <submittedName>
        <fullName evidence="3">TlpA family protein disulfide reductase</fullName>
    </submittedName>
</protein>
<dbReference type="InterPro" id="IPR050553">
    <property type="entry name" value="Thioredoxin_ResA/DsbE_sf"/>
</dbReference>
<reference evidence="3 4" key="1">
    <citation type="journal article" date="2015" name="Genome Announc.">
        <title>Draft Genome Sequences of Marine Isolates of Thalassomonas viridans and Thalassomonas actiniarum.</title>
        <authorList>
            <person name="Olonade I."/>
            <person name="van Zyl L.J."/>
            <person name="Trindade M."/>
        </authorList>
    </citation>
    <scope>NUCLEOTIDE SEQUENCE [LARGE SCALE GENOMIC DNA]</scope>
    <source>
        <strain evidence="3 4">A5K-106</strain>
    </source>
</reference>
<evidence type="ECO:0000313" key="4">
    <source>
        <dbReference type="Proteomes" id="UP000032568"/>
    </source>
</evidence>
<reference evidence="3 4" key="2">
    <citation type="journal article" date="2022" name="Mar. Drugs">
        <title>Bioassay-Guided Fractionation Leads to the Detection of Cholic Acid Generated by the Rare Thalassomonas sp.</title>
        <authorList>
            <person name="Pheiffer F."/>
            <person name="Schneider Y.K."/>
            <person name="Hansen E.H."/>
            <person name="Andersen J.H."/>
            <person name="Isaksson J."/>
            <person name="Busche T."/>
            <person name="R C."/>
            <person name="Kalinowski J."/>
            <person name="Zyl L.V."/>
            <person name="Trindade M."/>
        </authorList>
    </citation>
    <scope>NUCLEOTIDE SEQUENCE [LARGE SCALE GENOMIC DNA]</scope>
    <source>
        <strain evidence="3 4">A5K-106</strain>
    </source>
</reference>
<keyword evidence="1" id="KW-0732">Signal</keyword>
<organism evidence="3 4">
    <name type="scientific">Thalassomonas actiniarum</name>
    <dbReference type="NCBI Taxonomy" id="485447"/>
    <lineage>
        <taxon>Bacteria</taxon>
        <taxon>Pseudomonadati</taxon>
        <taxon>Pseudomonadota</taxon>
        <taxon>Gammaproteobacteria</taxon>
        <taxon>Alteromonadales</taxon>
        <taxon>Colwelliaceae</taxon>
        <taxon>Thalassomonas</taxon>
    </lineage>
</organism>
<name>A0AAF0C219_9GAMM</name>
<dbReference type="PANTHER" id="PTHR42852">
    <property type="entry name" value="THIOL:DISULFIDE INTERCHANGE PROTEIN DSBE"/>
    <property type="match status" value="1"/>
</dbReference>
<gene>
    <name evidence="3" type="ORF">SG35_022535</name>
</gene>
<dbReference type="PANTHER" id="PTHR42852:SF17">
    <property type="entry name" value="THIOREDOXIN-LIKE PROTEIN HI_1115"/>
    <property type="match status" value="1"/>
</dbReference>
<dbReference type="InterPro" id="IPR013766">
    <property type="entry name" value="Thioredoxin_domain"/>
</dbReference>
<dbReference type="InterPro" id="IPR000866">
    <property type="entry name" value="AhpC/TSA"/>
</dbReference>
<dbReference type="SUPFAM" id="SSF52833">
    <property type="entry name" value="Thioredoxin-like"/>
    <property type="match status" value="1"/>
</dbReference>
<dbReference type="Proteomes" id="UP000032568">
    <property type="component" value="Chromosome"/>
</dbReference>
<evidence type="ECO:0000313" key="3">
    <source>
        <dbReference type="EMBL" id="WDD98032.1"/>
    </source>
</evidence>
<dbReference type="GO" id="GO:0016491">
    <property type="term" value="F:oxidoreductase activity"/>
    <property type="evidence" value="ECO:0007669"/>
    <property type="project" value="InterPro"/>
</dbReference>
<dbReference type="Gene3D" id="3.40.30.10">
    <property type="entry name" value="Glutaredoxin"/>
    <property type="match status" value="1"/>
</dbReference>
<dbReference type="PROSITE" id="PS51352">
    <property type="entry name" value="THIOREDOXIN_2"/>
    <property type="match status" value="1"/>
</dbReference>
<evidence type="ECO:0000259" key="2">
    <source>
        <dbReference type="PROSITE" id="PS51352"/>
    </source>
</evidence>
<keyword evidence="4" id="KW-1185">Reference proteome</keyword>
<dbReference type="GO" id="GO:0016209">
    <property type="term" value="F:antioxidant activity"/>
    <property type="evidence" value="ECO:0007669"/>
    <property type="project" value="InterPro"/>
</dbReference>
<feature type="domain" description="Thioredoxin" evidence="2">
    <location>
        <begin position="42"/>
        <end position="179"/>
    </location>
</feature>
<accession>A0AAF0C219</accession>
<dbReference type="EMBL" id="CP059735">
    <property type="protein sequence ID" value="WDD98032.1"/>
    <property type="molecule type" value="Genomic_DNA"/>
</dbReference>
<proteinExistence type="predicted"/>
<dbReference type="CDD" id="cd02966">
    <property type="entry name" value="TlpA_like_family"/>
    <property type="match status" value="1"/>
</dbReference>
<feature type="signal peptide" evidence="1">
    <location>
        <begin position="1"/>
        <end position="39"/>
    </location>
</feature>
<dbReference type="Pfam" id="PF00578">
    <property type="entry name" value="AhpC-TSA"/>
    <property type="match status" value="1"/>
</dbReference>
<dbReference type="InterPro" id="IPR036249">
    <property type="entry name" value="Thioredoxin-like_sf"/>
</dbReference>
<sequence>MKNDLFSKRKNVPRAVRKKGGLVLSLALLISSFSYTAAAGQGLAGQQAPEFALTTLAGKSLVLKQSLTKPIYLKFWATWCSYCEEEMPHLQQVQDLYGEQLDVVAVNVGMNDSIARVNKFMEKRRLSVPVSFDAAGELVEKFHVTGTPQHILIDKNGKIIHRSALITDDLQQKILNVIKD</sequence>
<dbReference type="KEGG" id="tact:SG35_022535"/>
<dbReference type="AlphaFoldDB" id="A0AAF0C219"/>